<gene>
    <name evidence="2" type="ORF">ABEG18_16370</name>
</gene>
<keyword evidence="1" id="KW-1133">Transmembrane helix</keyword>
<feature type="transmembrane region" description="Helical" evidence="1">
    <location>
        <begin position="117"/>
        <end position="142"/>
    </location>
</feature>
<keyword evidence="1" id="KW-0472">Membrane</keyword>
<keyword evidence="1" id="KW-0812">Transmembrane</keyword>
<feature type="transmembrane region" description="Helical" evidence="1">
    <location>
        <begin position="162"/>
        <end position="182"/>
    </location>
</feature>
<accession>A0AAU7JAH8</accession>
<sequence length="192" mass="20439">MIALSPSHAAMAYGPQPALQRRIGLLAGNMQVGAILWFVAVLLQTLIFWGRPQHVREVYSRILGVDVSQQSVSAFAAAVMLVGLVVLCGAWLAVRVWQLAGTYRRGGAFTVEAATRLRGLALAGLVSLGADIVVRHLVAPVMTFGLPGGPHFTGPWITSQDLLYGLMILFLFALSGIFLAAAEMAEDQAAIV</sequence>
<organism evidence="2">
    <name type="scientific">Alsobacter sp. KACC 23698</name>
    <dbReference type="NCBI Taxonomy" id="3149229"/>
    <lineage>
        <taxon>Bacteria</taxon>
        <taxon>Pseudomonadati</taxon>
        <taxon>Pseudomonadota</taxon>
        <taxon>Alphaproteobacteria</taxon>
        <taxon>Hyphomicrobiales</taxon>
        <taxon>Alsobacteraceae</taxon>
        <taxon>Alsobacter</taxon>
    </lineage>
</organism>
<dbReference type="EMBL" id="CP157484">
    <property type="protein sequence ID" value="XBO37298.1"/>
    <property type="molecule type" value="Genomic_DNA"/>
</dbReference>
<dbReference type="RefSeq" id="WP_406854120.1">
    <property type="nucleotide sequence ID" value="NZ_CP157484.1"/>
</dbReference>
<protein>
    <submittedName>
        <fullName evidence="2">DUF2975 domain-containing protein</fullName>
    </submittedName>
</protein>
<feature type="transmembrane region" description="Helical" evidence="1">
    <location>
        <begin position="72"/>
        <end position="97"/>
    </location>
</feature>
<reference evidence="2" key="1">
    <citation type="submission" date="2024-05" db="EMBL/GenBank/DDBJ databases">
        <authorList>
            <person name="Kim S."/>
            <person name="Heo J."/>
            <person name="Choi H."/>
            <person name="Choi Y."/>
            <person name="Kwon S.-W."/>
            <person name="Kim Y."/>
        </authorList>
    </citation>
    <scope>NUCLEOTIDE SEQUENCE</scope>
    <source>
        <strain evidence="2">KACC 23698</strain>
    </source>
</reference>
<evidence type="ECO:0000256" key="1">
    <source>
        <dbReference type="SAM" id="Phobius"/>
    </source>
</evidence>
<proteinExistence type="predicted"/>
<dbReference type="AlphaFoldDB" id="A0AAU7JAH8"/>
<evidence type="ECO:0000313" key="2">
    <source>
        <dbReference type="EMBL" id="XBO37298.1"/>
    </source>
</evidence>
<name>A0AAU7JAH8_9HYPH</name>
<feature type="transmembrane region" description="Helical" evidence="1">
    <location>
        <begin position="32"/>
        <end position="52"/>
    </location>
</feature>